<dbReference type="GO" id="GO:0055085">
    <property type="term" value="P:transmembrane transport"/>
    <property type="evidence" value="ECO:0007669"/>
    <property type="project" value="InterPro"/>
</dbReference>
<sequence>TFWVAMKKKKWASLSPEIRATIEKVNEEWIEKTGKAWDQMDAEGIEFAKAKGHQFIQLNAQEDERWGKAVLPVRDQFVADSKKKGLPGEEALQFCLDWLNKNP</sequence>
<dbReference type="AlphaFoldDB" id="A0A9D6V1R1"/>
<organism evidence="2 3">
    <name type="scientific">Desulfomonile tiedjei</name>
    <dbReference type="NCBI Taxonomy" id="2358"/>
    <lineage>
        <taxon>Bacteria</taxon>
        <taxon>Pseudomonadati</taxon>
        <taxon>Thermodesulfobacteriota</taxon>
        <taxon>Desulfomonilia</taxon>
        <taxon>Desulfomonilales</taxon>
        <taxon>Desulfomonilaceae</taxon>
        <taxon>Desulfomonile</taxon>
    </lineage>
</organism>
<name>A0A9D6V1R1_9BACT</name>
<dbReference type="Proteomes" id="UP000807825">
    <property type="component" value="Unassembled WGS sequence"/>
</dbReference>
<proteinExistence type="predicted"/>
<protein>
    <submittedName>
        <fullName evidence="2">C4-dicarboxylate ABC transporter substrate-binding protein</fullName>
    </submittedName>
</protein>
<comment type="caution">
    <text evidence="2">The sequence shown here is derived from an EMBL/GenBank/DDBJ whole genome shotgun (WGS) entry which is preliminary data.</text>
</comment>
<feature type="non-terminal residue" evidence="2">
    <location>
        <position position="1"/>
    </location>
</feature>
<dbReference type="InterPro" id="IPR018389">
    <property type="entry name" value="DctP_fam"/>
</dbReference>
<dbReference type="InterPro" id="IPR038404">
    <property type="entry name" value="TRAP_DctP_sf"/>
</dbReference>
<evidence type="ECO:0000313" key="3">
    <source>
        <dbReference type="Proteomes" id="UP000807825"/>
    </source>
</evidence>
<gene>
    <name evidence="2" type="ORF">HY912_13360</name>
</gene>
<dbReference type="Gene3D" id="3.40.190.170">
    <property type="entry name" value="Bacterial extracellular solute-binding protein, family 7"/>
    <property type="match status" value="1"/>
</dbReference>
<dbReference type="EMBL" id="JACRDE010000348">
    <property type="protein sequence ID" value="MBI5250475.1"/>
    <property type="molecule type" value="Genomic_DNA"/>
</dbReference>
<accession>A0A9D6V1R1</accession>
<keyword evidence="1" id="KW-0732">Signal</keyword>
<reference evidence="2" key="1">
    <citation type="submission" date="2020-07" db="EMBL/GenBank/DDBJ databases">
        <title>Huge and variable diversity of episymbiotic CPR bacteria and DPANN archaea in groundwater ecosystems.</title>
        <authorList>
            <person name="He C.Y."/>
            <person name="Keren R."/>
            <person name="Whittaker M."/>
            <person name="Farag I.F."/>
            <person name="Doudna J."/>
            <person name="Cate J.H.D."/>
            <person name="Banfield J.F."/>
        </authorList>
    </citation>
    <scope>NUCLEOTIDE SEQUENCE</scope>
    <source>
        <strain evidence="2">NC_groundwater_1664_Pr3_B-0.1um_52_9</strain>
    </source>
</reference>
<evidence type="ECO:0000313" key="2">
    <source>
        <dbReference type="EMBL" id="MBI5250475.1"/>
    </source>
</evidence>
<evidence type="ECO:0000256" key="1">
    <source>
        <dbReference type="ARBA" id="ARBA00022729"/>
    </source>
</evidence>
<dbReference type="Pfam" id="PF03480">
    <property type="entry name" value="DctP"/>
    <property type="match status" value="1"/>
</dbReference>